<dbReference type="InterPro" id="IPR029058">
    <property type="entry name" value="AB_hydrolase_fold"/>
</dbReference>
<feature type="compositionally biased region" description="Basic and acidic residues" evidence="7">
    <location>
        <begin position="20"/>
        <end position="30"/>
    </location>
</feature>
<sequence length="441" mass="48373">MRNDSDKLVGPLGMMPEAALQRREKYDQHPLHHTGPEPPTFPPSPSICSSSTGSEPPSYIFSLAWNTDEENMGHVTPPLKIRRSLSDRWFRRMSEGAYSQPDTKLGLRTFYEPQGADLGAEVDIVFVHGITGHREHTWAAPGSRPWPEKLLPEKVPQARILSFGYDAGVIGWRSRLSGNRIGDHAKNLLAALAAHREADDTKLTQSHQNERPLLFVCHSLGGLVCEDALLSSKTSPERHLRQILKCTRGILFLGTPHSGTNLAVVGQRLSRLAGMVSGTNTRLVEVLRRDSEVLARIQDEFHSLLRSQGNEIKITCVYEEVPIQGIGEVVPKYSAILPGYPAIGIHADHRDIVRFDTMTDPGFVAVSNELQRWAKDLKNTPARGKPPKMDPDPDGLEGLEHATGLPTGIRDIAGVTIHGNVVQSVVVNGGQVVNGGIVFSD</sequence>
<organism evidence="8 9">
    <name type="scientific">Staphylotrichum longicolle</name>
    <dbReference type="NCBI Taxonomy" id="669026"/>
    <lineage>
        <taxon>Eukaryota</taxon>
        <taxon>Fungi</taxon>
        <taxon>Dikarya</taxon>
        <taxon>Ascomycota</taxon>
        <taxon>Pezizomycotina</taxon>
        <taxon>Sordariomycetes</taxon>
        <taxon>Sordariomycetidae</taxon>
        <taxon>Sordariales</taxon>
        <taxon>Chaetomiaceae</taxon>
        <taxon>Staphylotrichum</taxon>
    </lineage>
</organism>
<gene>
    <name evidence="8" type="ORF">NEMBOFW57_000326</name>
</gene>
<dbReference type="Gene3D" id="3.40.50.1820">
    <property type="entry name" value="alpha/beta hydrolase"/>
    <property type="match status" value="1"/>
</dbReference>
<feature type="compositionally biased region" description="Pro residues" evidence="7">
    <location>
        <begin position="36"/>
        <end position="45"/>
    </location>
</feature>
<comment type="subcellular location">
    <subcellularLocation>
        <location evidence="2">Endoplasmic reticulum</location>
    </subcellularLocation>
    <subcellularLocation>
        <location evidence="3">Membrane</location>
    </subcellularLocation>
    <subcellularLocation>
        <location evidence="1">Mitochondrion</location>
    </subcellularLocation>
</comment>
<dbReference type="InterPro" id="IPR052374">
    <property type="entry name" value="SERAC1"/>
</dbReference>
<dbReference type="Proteomes" id="UP001197093">
    <property type="component" value="Unassembled WGS sequence"/>
</dbReference>
<accession>A0AAD4I0T7</accession>
<keyword evidence="9" id="KW-1185">Reference proteome</keyword>
<name>A0AAD4I0T7_9PEZI</name>
<dbReference type="GO" id="GO:0016020">
    <property type="term" value="C:membrane"/>
    <property type="evidence" value="ECO:0007669"/>
    <property type="project" value="UniProtKB-SubCell"/>
</dbReference>
<reference evidence="8" key="1">
    <citation type="submission" date="2023-02" db="EMBL/GenBank/DDBJ databases">
        <authorList>
            <person name="Palmer J.M."/>
        </authorList>
    </citation>
    <scope>NUCLEOTIDE SEQUENCE</scope>
    <source>
        <strain evidence="8">FW57</strain>
    </source>
</reference>
<evidence type="ECO:0000256" key="4">
    <source>
        <dbReference type="ARBA" id="ARBA00022824"/>
    </source>
</evidence>
<feature type="region of interest" description="Disordered" evidence="7">
    <location>
        <begin position="378"/>
        <end position="397"/>
    </location>
</feature>
<feature type="region of interest" description="Disordered" evidence="7">
    <location>
        <begin position="1"/>
        <end position="53"/>
    </location>
</feature>
<evidence type="ECO:0000256" key="3">
    <source>
        <dbReference type="ARBA" id="ARBA00004370"/>
    </source>
</evidence>
<evidence type="ECO:0000256" key="5">
    <source>
        <dbReference type="ARBA" id="ARBA00023128"/>
    </source>
</evidence>
<dbReference type="GO" id="GO:0005783">
    <property type="term" value="C:endoplasmic reticulum"/>
    <property type="evidence" value="ECO:0007669"/>
    <property type="project" value="UniProtKB-SubCell"/>
</dbReference>
<evidence type="ECO:0000256" key="1">
    <source>
        <dbReference type="ARBA" id="ARBA00004173"/>
    </source>
</evidence>
<dbReference type="SUPFAM" id="SSF53474">
    <property type="entry name" value="alpha/beta-Hydrolases"/>
    <property type="match status" value="1"/>
</dbReference>
<protein>
    <recommendedName>
        <fullName evidence="10">DUF676 domain-containing protein</fullName>
    </recommendedName>
</protein>
<evidence type="ECO:0000256" key="7">
    <source>
        <dbReference type="SAM" id="MobiDB-lite"/>
    </source>
</evidence>
<keyword evidence="6" id="KW-0472">Membrane</keyword>
<proteinExistence type="predicted"/>
<evidence type="ECO:0000256" key="6">
    <source>
        <dbReference type="ARBA" id="ARBA00023136"/>
    </source>
</evidence>
<dbReference type="EMBL" id="JAHCVI010000001">
    <property type="protein sequence ID" value="KAG7290326.1"/>
    <property type="molecule type" value="Genomic_DNA"/>
</dbReference>
<dbReference type="AlphaFoldDB" id="A0AAD4I0T7"/>
<evidence type="ECO:0000313" key="9">
    <source>
        <dbReference type="Proteomes" id="UP001197093"/>
    </source>
</evidence>
<evidence type="ECO:0008006" key="10">
    <source>
        <dbReference type="Google" id="ProtNLM"/>
    </source>
</evidence>
<evidence type="ECO:0000313" key="8">
    <source>
        <dbReference type="EMBL" id="KAG7290326.1"/>
    </source>
</evidence>
<evidence type="ECO:0000256" key="2">
    <source>
        <dbReference type="ARBA" id="ARBA00004240"/>
    </source>
</evidence>
<dbReference type="GO" id="GO:0005739">
    <property type="term" value="C:mitochondrion"/>
    <property type="evidence" value="ECO:0007669"/>
    <property type="project" value="UniProtKB-SubCell"/>
</dbReference>
<comment type="caution">
    <text evidence="8">The sequence shown here is derived from an EMBL/GenBank/DDBJ whole genome shotgun (WGS) entry which is preliminary data.</text>
</comment>
<keyword evidence="4" id="KW-0256">Endoplasmic reticulum</keyword>
<dbReference type="PANTHER" id="PTHR48182:SF2">
    <property type="entry name" value="PROTEIN SERAC1"/>
    <property type="match status" value="1"/>
</dbReference>
<dbReference type="PANTHER" id="PTHR48182">
    <property type="entry name" value="PROTEIN SERAC1"/>
    <property type="match status" value="1"/>
</dbReference>
<keyword evidence="5" id="KW-0496">Mitochondrion</keyword>